<evidence type="ECO:0000256" key="3">
    <source>
        <dbReference type="ARBA" id="ARBA00022598"/>
    </source>
</evidence>
<evidence type="ECO:0000256" key="2">
    <source>
        <dbReference type="ARBA" id="ARBA00011245"/>
    </source>
</evidence>
<evidence type="ECO:0000256" key="6">
    <source>
        <dbReference type="ARBA" id="ARBA00022833"/>
    </source>
</evidence>
<dbReference type="PRINTS" id="PR00983">
    <property type="entry name" value="TRNASYNTHCYS"/>
</dbReference>
<evidence type="ECO:0000313" key="13">
    <source>
        <dbReference type="Proteomes" id="UP000238649"/>
    </source>
</evidence>
<dbReference type="PANTHER" id="PTHR10890">
    <property type="entry name" value="CYSTEINYL-TRNA SYNTHETASE"/>
    <property type="match status" value="1"/>
</dbReference>
<comment type="subunit">
    <text evidence="2 10">Monomer.</text>
</comment>
<dbReference type="Pfam" id="PF01406">
    <property type="entry name" value="tRNA-synt_1e"/>
    <property type="match status" value="1"/>
</dbReference>
<dbReference type="NCBIfam" id="TIGR00435">
    <property type="entry name" value="cysS"/>
    <property type="match status" value="1"/>
</dbReference>
<dbReference type="InterPro" id="IPR009080">
    <property type="entry name" value="tRNAsynth_Ia_anticodon-bd"/>
</dbReference>
<keyword evidence="3 10" id="KW-0436">Ligase</keyword>
<sequence length="467" mass="53374">MKKIYFYDTSKKSKVEFVSLKPNIAKIYVCGPTVYDNSHLGHARSAIAFDLLHRVLKANSYEVIFAKNFTDIDDKIIKKMKEEDKSLDDITNLYIKNYKNDMEILNILPNSFEPKATENLDAMKNMIENLLSKDVAYKTDDSVYFDVSKDNYYGSLSHQASDENSIARVETNNQKRNSSDFALWKFEKSSDVSFASNFGAGRPGWHIECSAMIEKHLAYKDEPFQIDIHCGGADLLFPHHENEASQTRCASGQNLAKYWMHNGFVNINGEKMSKSLGNSFFLKDVLKSYSGEVVRFYLLSSSYRANINFNEEDLLVSKKRLDKLYRVKKRVYEVAASKVNEKFENTILEALNDDLNTSLALATIDEFINNSNDSLDKNPKDKILKQEIVANIEFIETILGFGGSDAFSYFQFGVSLELKKQIEDLILKRTQAKKDKDFAKADSIRDELSSMNISIMDTALGVVWEYR</sequence>
<dbReference type="GO" id="GO:0006423">
    <property type="term" value="P:cysteinyl-tRNA aminoacylation"/>
    <property type="evidence" value="ECO:0007669"/>
    <property type="project" value="UniProtKB-UniRule"/>
</dbReference>
<evidence type="ECO:0000259" key="11">
    <source>
        <dbReference type="Pfam" id="PF01406"/>
    </source>
</evidence>
<keyword evidence="5 10" id="KW-0547">Nucleotide-binding</keyword>
<keyword evidence="8 10" id="KW-0648">Protein biosynthesis</keyword>
<dbReference type="GO" id="GO:0008270">
    <property type="term" value="F:zinc ion binding"/>
    <property type="evidence" value="ECO:0007669"/>
    <property type="project" value="UniProtKB-UniRule"/>
</dbReference>
<dbReference type="GO" id="GO:0005829">
    <property type="term" value="C:cytosol"/>
    <property type="evidence" value="ECO:0007669"/>
    <property type="project" value="TreeGrafter"/>
</dbReference>
<dbReference type="InterPro" id="IPR024909">
    <property type="entry name" value="Cys-tRNA/MSH_ligase"/>
</dbReference>
<dbReference type="GO" id="GO:0004817">
    <property type="term" value="F:cysteine-tRNA ligase activity"/>
    <property type="evidence" value="ECO:0007669"/>
    <property type="project" value="UniProtKB-UniRule"/>
</dbReference>
<feature type="binding site" evidence="10">
    <location>
        <position position="209"/>
    </location>
    <ligand>
        <name>Zn(2+)</name>
        <dbReference type="ChEBI" id="CHEBI:29105"/>
    </ligand>
</feature>
<keyword evidence="10" id="KW-0963">Cytoplasm</keyword>
<dbReference type="PANTHER" id="PTHR10890:SF3">
    <property type="entry name" value="CYSTEINE--TRNA LIGASE, CYTOPLASMIC"/>
    <property type="match status" value="1"/>
</dbReference>
<feature type="domain" description="tRNA synthetases class I catalytic" evidence="11">
    <location>
        <begin position="17"/>
        <end position="318"/>
    </location>
</feature>
<dbReference type="SUPFAM" id="SSF47323">
    <property type="entry name" value="Anticodon-binding domain of a subclass of class I aminoacyl-tRNA synthetases"/>
    <property type="match status" value="1"/>
</dbReference>
<evidence type="ECO:0000256" key="7">
    <source>
        <dbReference type="ARBA" id="ARBA00022840"/>
    </source>
</evidence>
<evidence type="ECO:0000313" key="12">
    <source>
        <dbReference type="EMBL" id="PRM90090.1"/>
    </source>
</evidence>
<feature type="short sequence motif" description="'HIGH' region" evidence="10">
    <location>
        <begin position="32"/>
        <end position="42"/>
    </location>
</feature>
<feature type="binding site" evidence="10">
    <location>
        <position position="243"/>
    </location>
    <ligand>
        <name>Zn(2+)</name>
        <dbReference type="ChEBI" id="CHEBI:29105"/>
    </ligand>
</feature>
<keyword evidence="9 10" id="KW-0030">Aminoacyl-tRNA synthetase</keyword>
<reference evidence="12 13" key="1">
    <citation type="submission" date="2017-09" db="EMBL/GenBank/DDBJ databases">
        <title>Reassesment of A. cryaerophilus.</title>
        <authorList>
            <person name="Perez-Cataluna A."/>
            <person name="Collado L."/>
            <person name="Salgado O."/>
            <person name="Lefinanco V."/>
            <person name="Figueras M.J."/>
        </authorList>
    </citation>
    <scope>NUCLEOTIDE SEQUENCE [LARGE SCALE GENOMIC DNA]</scope>
    <source>
        <strain evidence="12 13">LMG 9871</strain>
    </source>
</reference>
<comment type="similarity">
    <text evidence="1 10">Belongs to the class-I aminoacyl-tRNA synthetase family.</text>
</comment>
<dbReference type="InterPro" id="IPR032678">
    <property type="entry name" value="tRNA-synt_1_cat_dom"/>
</dbReference>
<dbReference type="CDD" id="cd00672">
    <property type="entry name" value="CysRS_core"/>
    <property type="match status" value="1"/>
</dbReference>
<feature type="short sequence motif" description="'KMSKS' region" evidence="10">
    <location>
        <begin position="271"/>
        <end position="275"/>
    </location>
</feature>
<dbReference type="GO" id="GO:0005524">
    <property type="term" value="F:ATP binding"/>
    <property type="evidence" value="ECO:0007669"/>
    <property type="project" value="UniProtKB-UniRule"/>
</dbReference>
<feature type="binding site" evidence="10">
    <location>
        <position position="274"/>
    </location>
    <ligand>
        <name>ATP</name>
        <dbReference type="ChEBI" id="CHEBI:30616"/>
    </ligand>
</feature>
<evidence type="ECO:0000256" key="9">
    <source>
        <dbReference type="ARBA" id="ARBA00023146"/>
    </source>
</evidence>
<comment type="catalytic activity">
    <reaction evidence="10">
        <text>tRNA(Cys) + L-cysteine + ATP = L-cysteinyl-tRNA(Cys) + AMP + diphosphate</text>
        <dbReference type="Rhea" id="RHEA:17773"/>
        <dbReference type="Rhea" id="RHEA-COMP:9661"/>
        <dbReference type="Rhea" id="RHEA-COMP:9679"/>
        <dbReference type="ChEBI" id="CHEBI:30616"/>
        <dbReference type="ChEBI" id="CHEBI:33019"/>
        <dbReference type="ChEBI" id="CHEBI:35235"/>
        <dbReference type="ChEBI" id="CHEBI:78442"/>
        <dbReference type="ChEBI" id="CHEBI:78517"/>
        <dbReference type="ChEBI" id="CHEBI:456215"/>
        <dbReference type="EC" id="6.1.1.16"/>
    </reaction>
</comment>
<comment type="cofactor">
    <cofactor evidence="10">
        <name>Zn(2+)</name>
        <dbReference type="ChEBI" id="CHEBI:29105"/>
    </cofactor>
    <text evidence="10">Binds 1 zinc ion per subunit.</text>
</comment>
<dbReference type="Gene3D" id="1.20.120.1910">
    <property type="entry name" value="Cysteine-tRNA ligase, C-terminal anti-codon recognition domain"/>
    <property type="match status" value="1"/>
</dbReference>
<feature type="binding site" evidence="10">
    <location>
        <position position="30"/>
    </location>
    <ligand>
        <name>Zn(2+)</name>
        <dbReference type="ChEBI" id="CHEBI:29105"/>
    </ligand>
</feature>
<dbReference type="RefSeq" id="WP_105911505.1">
    <property type="nucleotide sequence ID" value="NZ_NXGH01000009.1"/>
</dbReference>
<organism evidence="12 13">
    <name type="scientific">Aliarcobacter cryaerophilus</name>
    <dbReference type="NCBI Taxonomy" id="28198"/>
    <lineage>
        <taxon>Bacteria</taxon>
        <taxon>Pseudomonadati</taxon>
        <taxon>Campylobacterota</taxon>
        <taxon>Epsilonproteobacteria</taxon>
        <taxon>Campylobacterales</taxon>
        <taxon>Arcobacteraceae</taxon>
        <taxon>Aliarcobacter</taxon>
    </lineage>
</organism>
<gene>
    <name evidence="10" type="primary">cysS</name>
    <name evidence="12" type="ORF">CJ671_04390</name>
</gene>
<comment type="subcellular location">
    <subcellularLocation>
        <location evidence="10">Cytoplasm</location>
    </subcellularLocation>
</comment>
<evidence type="ECO:0000256" key="4">
    <source>
        <dbReference type="ARBA" id="ARBA00022723"/>
    </source>
</evidence>
<dbReference type="Proteomes" id="UP000238649">
    <property type="component" value="Unassembled WGS sequence"/>
</dbReference>
<protein>
    <recommendedName>
        <fullName evidence="10">Cysteine--tRNA ligase</fullName>
        <ecNumber evidence="10">6.1.1.16</ecNumber>
    </recommendedName>
    <alternativeName>
        <fullName evidence="10">Cysteinyl-tRNA synthetase</fullName>
        <shortName evidence="10">CysRS</shortName>
    </alternativeName>
</protein>
<evidence type="ECO:0000256" key="5">
    <source>
        <dbReference type="ARBA" id="ARBA00022741"/>
    </source>
</evidence>
<comment type="caution">
    <text evidence="12">The sequence shown here is derived from an EMBL/GenBank/DDBJ whole genome shotgun (WGS) entry which is preliminary data.</text>
</comment>
<dbReference type="EC" id="6.1.1.16" evidence="10"/>
<keyword evidence="6 10" id="KW-0862">Zinc</keyword>
<evidence type="ECO:0000256" key="1">
    <source>
        <dbReference type="ARBA" id="ARBA00005594"/>
    </source>
</evidence>
<keyword evidence="7 10" id="KW-0067">ATP-binding</keyword>
<proteinExistence type="inferred from homology"/>
<dbReference type="AlphaFoldDB" id="A0A2S9SU24"/>
<feature type="binding site" evidence="10">
    <location>
        <position position="239"/>
    </location>
    <ligand>
        <name>Zn(2+)</name>
        <dbReference type="ChEBI" id="CHEBI:29105"/>
    </ligand>
</feature>
<keyword evidence="4 10" id="KW-0479">Metal-binding</keyword>
<name>A0A2S9SU24_9BACT</name>
<accession>A0A2S9SU24</accession>
<dbReference type="HAMAP" id="MF_00041">
    <property type="entry name" value="Cys_tRNA_synth"/>
    <property type="match status" value="1"/>
</dbReference>
<dbReference type="OrthoDB" id="9815130at2"/>
<evidence type="ECO:0000256" key="10">
    <source>
        <dbReference type="HAMAP-Rule" id="MF_00041"/>
    </source>
</evidence>
<evidence type="ECO:0000256" key="8">
    <source>
        <dbReference type="ARBA" id="ARBA00022917"/>
    </source>
</evidence>
<dbReference type="EMBL" id="NXGH01000009">
    <property type="protein sequence ID" value="PRM90090.1"/>
    <property type="molecule type" value="Genomic_DNA"/>
</dbReference>
<dbReference type="InterPro" id="IPR015803">
    <property type="entry name" value="Cys-tRNA-ligase"/>
</dbReference>
<dbReference type="InterPro" id="IPR014729">
    <property type="entry name" value="Rossmann-like_a/b/a_fold"/>
</dbReference>
<dbReference type="SUPFAM" id="SSF52374">
    <property type="entry name" value="Nucleotidylyl transferase"/>
    <property type="match status" value="1"/>
</dbReference>
<dbReference type="Gene3D" id="3.40.50.620">
    <property type="entry name" value="HUPs"/>
    <property type="match status" value="1"/>
</dbReference>